<organism evidence="2 3">
    <name type="scientific">Roridomyces roridus</name>
    <dbReference type="NCBI Taxonomy" id="1738132"/>
    <lineage>
        <taxon>Eukaryota</taxon>
        <taxon>Fungi</taxon>
        <taxon>Dikarya</taxon>
        <taxon>Basidiomycota</taxon>
        <taxon>Agaricomycotina</taxon>
        <taxon>Agaricomycetes</taxon>
        <taxon>Agaricomycetidae</taxon>
        <taxon>Agaricales</taxon>
        <taxon>Marasmiineae</taxon>
        <taxon>Mycenaceae</taxon>
        <taxon>Roridomyces</taxon>
    </lineage>
</organism>
<evidence type="ECO:0008006" key="4">
    <source>
        <dbReference type="Google" id="ProtNLM"/>
    </source>
</evidence>
<dbReference type="Proteomes" id="UP001221142">
    <property type="component" value="Unassembled WGS sequence"/>
</dbReference>
<accession>A0AAD7AYI9</accession>
<name>A0AAD7AYI9_9AGAR</name>
<feature type="coiled-coil region" evidence="1">
    <location>
        <begin position="12"/>
        <end position="39"/>
    </location>
</feature>
<dbReference type="SUPFAM" id="SSF52047">
    <property type="entry name" value="RNI-like"/>
    <property type="match status" value="1"/>
</dbReference>
<sequence length="483" mass="54518">MTERPSALRRNLTDIEGQISALHSQLARLETDREAILEKLASVVYPVLTIPNEVTSEIFLHYLDHDPSSTCSPLVLSRVCSLWRKVALFTPALWSRLHFGFKKSPKADQSVLRLWLSRAASLPLDIRIHLPEPKRVQILRLLGEFSAQCQSLSLKAKGGISVPIGTFRAFPCLEKLELAAYNADIFNPAAITFSTMLNAPRLRELVLHYSATVDTTLPWSQLTTLRLLDGRSADCIQILQHTPNLELLEFTSMPCEWEGQVTERRFLRHLHTLILRHQEGYEIVNGLALPSLRELRFESQLASCADEMANMLIDSGCTLQVLAFPIEDEADVQSMSLLLRNAKHVKTLQVDCGNVREDKTFPKLFARLFDDPKMLPVLSSLSIINCRSTIPLSPFVKMLKTVTKREPAKLTSFKITFAHGRIEVDGGYMTSGGGPSKDRQVEDLLTQFREMRAAGLEVDIQSNIKWFSEEMNLPMIEEICRPL</sequence>
<gene>
    <name evidence="2" type="ORF">FB45DRAFT_957085</name>
</gene>
<keyword evidence="3" id="KW-1185">Reference proteome</keyword>
<evidence type="ECO:0000313" key="3">
    <source>
        <dbReference type="Proteomes" id="UP001221142"/>
    </source>
</evidence>
<evidence type="ECO:0000256" key="1">
    <source>
        <dbReference type="SAM" id="Coils"/>
    </source>
</evidence>
<comment type="caution">
    <text evidence="2">The sequence shown here is derived from an EMBL/GenBank/DDBJ whole genome shotgun (WGS) entry which is preliminary data.</text>
</comment>
<keyword evidence="1" id="KW-0175">Coiled coil</keyword>
<dbReference type="Gene3D" id="1.20.1280.50">
    <property type="match status" value="1"/>
</dbReference>
<proteinExistence type="predicted"/>
<evidence type="ECO:0000313" key="2">
    <source>
        <dbReference type="EMBL" id="KAJ7604396.1"/>
    </source>
</evidence>
<dbReference type="Gene3D" id="3.80.10.10">
    <property type="entry name" value="Ribonuclease Inhibitor"/>
    <property type="match status" value="1"/>
</dbReference>
<dbReference type="AlphaFoldDB" id="A0AAD7AYI9"/>
<reference evidence="2" key="1">
    <citation type="submission" date="2023-03" db="EMBL/GenBank/DDBJ databases">
        <title>Massive genome expansion in bonnet fungi (Mycena s.s.) driven by repeated elements and novel gene families across ecological guilds.</title>
        <authorList>
            <consortium name="Lawrence Berkeley National Laboratory"/>
            <person name="Harder C.B."/>
            <person name="Miyauchi S."/>
            <person name="Viragh M."/>
            <person name="Kuo A."/>
            <person name="Thoen E."/>
            <person name="Andreopoulos B."/>
            <person name="Lu D."/>
            <person name="Skrede I."/>
            <person name="Drula E."/>
            <person name="Henrissat B."/>
            <person name="Morin E."/>
            <person name="Kohler A."/>
            <person name="Barry K."/>
            <person name="LaButti K."/>
            <person name="Morin E."/>
            <person name="Salamov A."/>
            <person name="Lipzen A."/>
            <person name="Mereny Z."/>
            <person name="Hegedus B."/>
            <person name="Baldrian P."/>
            <person name="Stursova M."/>
            <person name="Weitz H."/>
            <person name="Taylor A."/>
            <person name="Grigoriev I.V."/>
            <person name="Nagy L.G."/>
            <person name="Martin F."/>
            <person name="Kauserud H."/>
        </authorList>
    </citation>
    <scope>NUCLEOTIDE SEQUENCE</scope>
    <source>
        <strain evidence="2">9284</strain>
    </source>
</reference>
<dbReference type="EMBL" id="JARKIF010000106">
    <property type="protein sequence ID" value="KAJ7604396.1"/>
    <property type="molecule type" value="Genomic_DNA"/>
</dbReference>
<dbReference type="InterPro" id="IPR032675">
    <property type="entry name" value="LRR_dom_sf"/>
</dbReference>
<protein>
    <recommendedName>
        <fullName evidence="4">F-box domain-containing protein</fullName>
    </recommendedName>
</protein>